<reference evidence="1" key="1">
    <citation type="journal article" date="2023" name="Mol. Phylogenet. Evol.">
        <title>Genome-scale phylogeny and comparative genomics of the fungal order Sordariales.</title>
        <authorList>
            <person name="Hensen N."/>
            <person name="Bonometti L."/>
            <person name="Westerberg I."/>
            <person name="Brannstrom I.O."/>
            <person name="Guillou S."/>
            <person name="Cros-Aarteil S."/>
            <person name="Calhoun S."/>
            <person name="Haridas S."/>
            <person name="Kuo A."/>
            <person name="Mondo S."/>
            <person name="Pangilinan J."/>
            <person name="Riley R."/>
            <person name="LaButti K."/>
            <person name="Andreopoulos B."/>
            <person name="Lipzen A."/>
            <person name="Chen C."/>
            <person name="Yan M."/>
            <person name="Daum C."/>
            <person name="Ng V."/>
            <person name="Clum A."/>
            <person name="Steindorff A."/>
            <person name="Ohm R.A."/>
            <person name="Martin F."/>
            <person name="Silar P."/>
            <person name="Natvig D.O."/>
            <person name="Lalanne C."/>
            <person name="Gautier V."/>
            <person name="Ament-Velasquez S.L."/>
            <person name="Kruys A."/>
            <person name="Hutchinson M.I."/>
            <person name="Powell A.J."/>
            <person name="Barry K."/>
            <person name="Miller A.N."/>
            <person name="Grigoriev I.V."/>
            <person name="Debuchy R."/>
            <person name="Gladieux P."/>
            <person name="Hiltunen Thoren M."/>
            <person name="Johannesson H."/>
        </authorList>
    </citation>
    <scope>NUCLEOTIDE SEQUENCE</scope>
    <source>
        <strain evidence="1">CBS 141.50</strain>
    </source>
</reference>
<evidence type="ECO:0000313" key="1">
    <source>
        <dbReference type="EMBL" id="KAK4147662.1"/>
    </source>
</evidence>
<name>A0AAN6VA60_9PEZI</name>
<dbReference type="EMBL" id="MU853555">
    <property type="protein sequence ID" value="KAK4147662.1"/>
    <property type="molecule type" value="Genomic_DNA"/>
</dbReference>
<dbReference type="RefSeq" id="XP_062641033.1">
    <property type="nucleotide sequence ID" value="XM_062779028.1"/>
</dbReference>
<keyword evidence="2" id="KW-1185">Reference proteome</keyword>
<protein>
    <submittedName>
        <fullName evidence="1">Uncharacterized protein</fullName>
    </submittedName>
</protein>
<organism evidence="1 2">
    <name type="scientific">Dichotomopilus funicola</name>
    <dbReference type="NCBI Taxonomy" id="1934379"/>
    <lineage>
        <taxon>Eukaryota</taxon>
        <taxon>Fungi</taxon>
        <taxon>Dikarya</taxon>
        <taxon>Ascomycota</taxon>
        <taxon>Pezizomycotina</taxon>
        <taxon>Sordariomycetes</taxon>
        <taxon>Sordariomycetidae</taxon>
        <taxon>Sordariales</taxon>
        <taxon>Chaetomiaceae</taxon>
        <taxon>Dichotomopilus</taxon>
    </lineage>
</organism>
<dbReference type="AlphaFoldDB" id="A0AAN6VA60"/>
<sequence length="277" mass="30159">MSVTDGPSTTVGFSNKPFSPLCDIVSATAVNSTTSQNTSISAGATEQIYALSEQDPTESATTTPTTGKEDHAQLLTQLCQLNVSLFQHPLHHDKARNNETATRNTPSHTGIQPPFSLSDLRTGDLFQLTCRLKDIVTQLRAEDTESISTTQGPTKHYDRSTALMVLSCYTRLEILYSRAVEILTGARGSESNNIVTDNINNNHRPPNSHESPTGTAAIMPELVIDGFSMGQCLDLQLGMLIQLHETARDKLRICIKTAERTNLYGRDSVGRVGAVRT</sequence>
<dbReference type="Proteomes" id="UP001302676">
    <property type="component" value="Unassembled WGS sequence"/>
</dbReference>
<dbReference type="GeneID" id="87815641"/>
<reference evidence="1" key="2">
    <citation type="submission" date="2023-05" db="EMBL/GenBank/DDBJ databases">
        <authorList>
            <consortium name="Lawrence Berkeley National Laboratory"/>
            <person name="Steindorff A."/>
            <person name="Hensen N."/>
            <person name="Bonometti L."/>
            <person name="Westerberg I."/>
            <person name="Brannstrom I.O."/>
            <person name="Guillou S."/>
            <person name="Cros-Aarteil S."/>
            <person name="Calhoun S."/>
            <person name="Haridas S."/>
            <person name="Kuo A."/>
            <person name="Mondo S."/>
            <person name="Pangilinan J."/>
            <person name="Riley R."/>
            <person name="Labutti K."/>
            <person name="Andreopoulos B."/>
            <person name="Lipzen A."/>
            <person name="Chen C."/>
            <person name="Yanf M."/>
            <person name="Daum C."/>
            <person name="Ng V."/>
            <person name="Clum A."/>
            <person name="Ohm R."/>
            <person name="Martin F."/>
            <person name="Silar P."/>
            <person name="Natvig D."/>
            <person name="Lalanne C."/>
            <person name="Gautier V."/>
            <person name="Ament-Velasquez S.L."/>
            <person name="Kruys A."/>
            <person name="Hutchinson M.I."/>
            <person name="Powell A.J."/>
            <person name="Barry K."/>
            <person name="Miller A.N."/>
            <person name="Grigoriev I.V."/>
            <person name="Debuchy R."/>
            <person name="Gladieux P."/>
            <person name="Thoren M.H."/>
            <person name="Johannesson H."/>
        </authorList>
    </citation>
    <scope>NUCLEOTIDE SEQUENCE</scope>
    <source>
        <strain evidence="1">CBS 141.50</strain>
    </source>
</reference>
<proteinExistence type="predicted"/>
<gene>
    <name evidence="1" type="ORF">C8A04DRAFT_24209</name>
</gene>
<evidence type="ECO:0000313" key="2">
    <source>
        <dbReference type="Proteomes" id="UP001302676"/>
    </source>
</evidence>
<accession>A0AAN6VA60</accession>
<comment type="caution">
    <text evidence="1">The sequence shown here is derived from an EMBL/GenBank/DDBJ whole genome shotgun (WGS) entry which is preliminary data.</text>
</comment>